<dbReference type="InterPro" id="IPR019786">
    <property type="entry name" value="Zinc_finger_PHD-type_CS"/>
</dbReference>
<evidence type="ECO:0000259" key="19">
    <source>
        <dbReference type="PROSITE" id="PS50135"/>
    </source>
</evidence>
<dbReference type="Gene3D" id="1.20.1020.10">
    <property type="entry name" value="TAZ domain"/>
    <property type="match status" value="1"/>
</dbReference>
<dbReference type="EC" id="2.3.1.48" evidence="3"/>
<evidence type="ECO:0000313" key="22">
    <source>
        <dbReference type="Proteomes" id="UP000245207"/>
    </source>
</evidence>
<comment type="catalytic activity">
    <reaction evidence="14">
        <text>L-lysyl-[protein] + acetyl-CoA = N(6)-acetyl-L-lysyl-[protein] + CoA + H(+)</text>
        <dbReference type="Rhea" id="RHEA:45948"/>
        <dbReference type="Rhea" id="RHEA-COMP:9752"/>
        <dbReference type="Rhea" id="RHEA-COMP:10731"/>
        <dbReference type="ChEBI" id="CHEBI:15378"/>
        <dbReference type="ChEBI" id="CHEBI:29969"/>
        <dbReference type="ChEBI" id="CHEBI:57287"/>
        <dbReference type="ChEBI" id="CHEBI:57288"/>
        <dbReference type="ChEBI" id="CHEBI:61930"/>
        <dbReference type="EC" id="2.3.1.48"/>
    </reaction>
</comment>
<keyword evidence="6 15" id="KW-0863">Zinc-finger</keyword>
<keyword evidence="12" id="KW-0539">Nucleus</keyword>
<dbReference type="GO" id="GO:0045944">
    <property type="term" value="P:positive regulation of transcription by RNA polymerase II"/>
    <property type="evidence" value="ECO:0007669"/>
    <property type="project" value="TreeGrafter"/>
</dbReference>
<dbReference type="Gene3D" id="3.30.40.10">
    <property type="entry name" value="Zinc/RING finger domain, C3HC4 (zinc finger)"/>
    <property type="match status" value="1"/>
</dbReference>
<comment type="function">
    <text evidence="1">Acetyltransferase enzyme. Acetylates histones, giving a specific tag for transcriptional activation.</text>
</comment>
<dbReference type="STRING" id="35608.A0A2U1Q3I6"/>
<dbReference type="InterPro" id="IPR013083">
    <property type="entry name" value="Znf_RING/FYVE/PHD"/>
</dbReference>
<dbReference type="InterPro" id="IPR019787">
    <property type="entry name" value="Znf_PHD-finger"/>
</dbReference>
<evidence type="ECO:0000256" key="6">
    <source>
        <dbReference type="ARBA" id="ARBA00022771"/>
    </source>
</evidence>
<evidence type="ECO:0000259" key="18">
    <source>
        <dbReference type="PROSITE" id="PS50134"/>
    </source>
</evidence>
<dbReference type="Proteomes" id="UP000245207">
    <property type="component" value="Unassembled WGS sequence"/>
</dbReference>
<dbReference type="SMART" id="SM00249">
    <property type="entry name" value="PHD"/>
    <property type="match status" value="1"/>
</dbReference>
<dbReference type="PROSITE" id="PS50134">
    <property type="entry name" value="ZF_TAZ"/>
    <property type="match status" value="1"/>
</dbReference>
<keyword evidence="11" id="KW-0804">Transcription</keyword>
<evidence type="ECO:0000256" key="15">
    <source>
        <dbReference type="PROSITE-ProRule" id="PRU00228"/>
    </source>
</evidence>
<evidence type="ECO:0000256" key="9">
    <source>
        <dbReference type="ARBA" id="ARBA00023015"/>
    </source>
</evidence>
<reference evidence="21 22" key="1">
    <citation type="journal article" date="2018" name="Mol. Plant">
        <title>The genome of Artemisia annua provides insight into the evolution of Asteraceae family and artemisinin biosynthesis.</title>
        <authorList>
            <person name="Shen Q."/>
            <person name="Zhang L."/>
            <person name="Liao Z."/>
            <person name="Wang S."/>
            <person name="Yan T."/>
            <person name="Shi P."/>
            <person name="Liu M."/>
            <person name="Fu X."/>
            <person name="Pan Q."/>
            <person name="Wang Y."/>
            <person name="Lv Z."/>
            <person name="Lu X."/>
            <person name="Zhang F."/>
            <person name="Jiang W."/>
            <person name="Ma Y."/>
            <person name="Chen M."/>
            <person name="Hao X."/>
            <person name="Li L."/>
            <person name="Tang Y."/>
            <person name="Lv G."/>
            <person name="Zhou Y."/>
            <person name="Sun X."/>
            <person name="Brodelius P.E."/>
            <person name="Rose J.K.C."/>
            <person name="Tang K."/>
        </authorList>
    </citation>
    <scope>NUCLEOTIDE SEQUENCE [LARGE SCALE GENOMIC DNA]</scope>
    <source>
        <strain evidence="22">cv. Huhao1</strain>
        <tissue evidence="21">Leaf</tissue>
    </source>
</reference>
<dbReference type="InterPro" id="IPR031162">
    <property type="entry name" value="CBP_P300_HAT"/>
</dbReference>
<dbReference type="InterPro" id="IPR000433">
    <property type="entry name" value="Znf_ZZ"/>
</dbReference>
<evidence type="ECO:0000256" key="12">
    <source>
        <dbReference type="ARBA" id="ARBA00023242"/>
    </source>
</evidence>
<keyword evidence="8" id="KW-0156">Chromatin regulator</keyword>
<dbReference type="PROSITE" id="PS51727">
    <property type="entry name" value="CBP_P300_HAT"/>
    <property type="match status" value="1"/>
</dbReference>
<dbReference type="PROSITE" id="PS01359">
    <property type="entry name" value="ZF_PHD_1"/>
    <property type="match status" value="1"/>
</dbReference>
<evidence type="ECO:0000256" key="16">
    <source>
        <dbReference type="SAM" id="MobiDB-lite"/>
    </source>
</evidence>
<evidence type="ECO:0000256" key="10">
    <source>
        <dbReference type="ARBA" id="ARBA00023159"/>
    </source>
</evidence>
<evidence type="ECO:0000313" key="21">
    <source>
        <dbReference type="EMBL" id="PWA92522.1"/>
    </source>
</evidence>
<dbReference type="GO" id="GO:0003713">
    <property type="term" value="F:transcription coactivator activity"/>
    <property type="evidence" value="ECO:0007669"/>
    <property type="project" value="TreeGrafter"/>
</dbReference>
<dbReference type="PROSITE" id="PS50135">
    <property type="entry name" value="ZF_ZZ_2"/>
    <property type="match status" value="2"/>
</dbReference>
<organism evidence="21 22">
    <name type="scientific">Artemisia annua</name>
    <name type="common">Sweet wormwood</name>
    <dbReference type="NCBI Taxonomy" id="35608"/>
    <lineage>
        <taxon>Eukaryota</taxon>
        <taxon>Viridiplantae</taxon>
        <taxon>Streptophyta</taxon>
        <taxon>Embryophyta</taxon>
        <taxon>Tracheophyta</taxon>
        <taxon>Spermatophyta</taxon>
        <taxon>Magnoliopsida</taxon>
        <taxon>eudicotyledons</taxon>
        <taxon>Gunneridae</taxon>
        <taxon>Pentapetalae</taxon>
        <taxon>asterids</taxon>
        <taxon>campanulids</taxon>
        <taxon>Asterales</taxon>
        <taxon>Asteraceae</taxon>
        <taxon>Asteroideae</taxon>
        <taxon>Anthemideae</taxon>
        <taxon>Artemisiinae</taxon>
        <taxon>Artemisia</taxon>
    </lineage>
</organism>
<dbReference type="PROSITE" id="PS01357">
    <property type="entry name" value="ZF_ZZ_1"/>
    <property type="match status" value="1"/>
</dbReference>
<dbReference type="OrthoDB" id="899at2759"/>
<dbReference type="SUPFAM" id="SSF57933">
    <property type="entry name" value="TAZ domain"/>
    <property type="match status" value="1"/>
</dbReference>
<dbReference type="GO" id="GO:0031490">
    <property type="term" value="F:chromatin DNA binding"/>
    <property type="evidence" value="ECO:0007669"/>
    <property type="project" value="TreeGrafter"/>
</dbReference>
<dbReference type="SMART" id="SM00551">
    <property type="entry name" value="ZnF_TAZ"/>
    <property type="match status" value="1"/>
</dbReference>
<feature type="domain" description="ZZ-type" evidence="19">
    <location>
        <begin position="1098"/>
        <end position="1157"/>
    </location>
</feature>
<dbReference type="GO" id="GO:0005634">
    <property type="term" value="C:nucleus"/>
    <property type="evidence" value="ECO:0007669"/>
    <property type="project" value="UniProtKB-SubCell"/>
</dbReference>
<dbReference type="InterPro" id="IPR011011">
    <property type="entry name" value="Znf_FYVE_PHD"/>
</dbReference>
<dbReference type="InterPro" id="IPR043145">
    <property type="entry name" value="Znf_ZZ_sf"/>
</dbReference>
<dbReference type="Pfam" id="PF08214">
    <property type="entry name" value="HAT_KAT11"/>
    <property type="match status" value="1"/>
</dbReference>
<feature type="domain" description="TAZ-type" evidence="18">
    <location>
        <begin position="1250"/>
        <end position="1335"/>
    </location>
</feature>
<evidence type="ECO:0000256" key="2">
    <source>
        <dbReference type="ARBA" id="ARBA00004123"/>
    </source>
</evidence>
<dbReference type="PROSITE" id="PS50016">
    <property type="entry name" value="ZF_PHD_2"/>
    <property type="match status" value="1"/>
</dbReference>
<keyword evidence="4" id="KW-0808">Transferase</keyword>
<keyword evidence="7" id="KW-0862">Zinc</keyword>
<dbReference type="InterPro" id="IPR013178">
    <property type="entry name" value="Histone_AcTrfase_Rtt109/CBP"/>
</dbReference>
<sequence>MYPKQQLGFNANRNPGNTNVNQFITDLAKSERYMEIIDVDQWESKFVNNMNKQFPISIPNSQTNNDQVPVLIPNSHPNNQFLISSVLNSHPNNQVPVLIPNSYPNNQCLSSALNSHPNNRLPVLIPKSHTNNQFSTSVEPPKVPTNQTIYGFRNLKRQKTMDVNQYTGVPNGFVSLMSSGLHSSGSSMNMEYNGHNSASNNISNSQYLGEAFFTGSSFNEFNQNASSMGFPTSVKNVQSLPLNQSNLKLNFKYNSEDSHVNYASQRPTTNRGTYLRPRVQMSAPHQQSNQQTRQLPLQLGGQLKGQLNVFKTPQVNVWKPVQRRPRVAEESCDDISLYRKRRREILDFLGESWEEGTLFDALKPFYKLPNLEECSNKSEEDLSAVKTEPLAMFSGTKANDIITKGASGSNEQISKGSEGNDDNTTKDEFNEPLEFCFQENTSVGKEESSQVGPIVNCGLNTTSDAYESVVEPMECMTPHHNASADDCDMVLEFGETQTQIRSFNDNATGLGSGHIKIPSVSSVDCEMVSESDNTEAQTACFDDNNSGSGSGNMKIPSVSSVDCEMVSESDNTKAQTACFDDNNSGSGSGKIKIPSVSLVDCDMVSESEKAKAQVAYLDDNSSGLGSENMKIPSVTSADCDMVSESKKTKVQVACSEDNNSGSGSGNMVTPSVSLADFITASQIKQHLSSFNQDNRVILKNKDTSSNPDLCEICWEERIMLVSGSTIKLPNGSISKAELEKAKNVERDDDWVQCDRCDQWVHYICGLYNKERDQGEGAKGEYICPKCRLTEIEEGKWAPQTVLAAEDLPRTNLSDHIEQRLVTRMKQEREETAKSQGTELKNVAEAEGLVVRVVLSIDKELEVKQQFRDIFEGKDYPEKLKYRSKRLEGVDVCIFGMYVQEYGSECSGPNNRCVYISYLDSVKYFQPERKTSSGESLRTFVYHEILIGYLEYCKKQGFSTCYIWSCPVVKGQDYIFNCRPKTQKTPKEDKLLKWYKLMLSKAAKEGIVVDVNNLHKEFFVPKREENNKITAARLPYFDGAYWLGAAETISKKLEEEESSGKLCIKSPNKRTLKALGQDTPTKDLGDKIMANQENLMIVRLQQTCTSCHEEMVCGSRWFCNQCNKIQLCSRCFDSGKLLFPKKRHKCHSELSQLSEGILSNVPRDTTDRDGLLINNFFETRDDFLNKQKLVIQPVCTLCNNHVLIDQCWYCDSCLNLHVCESCYETKGNTSHNHKLTHRSKKVTPEITKNKEPEKQKVKTNNGLLDALVHASRCKNKNIECTYPCCQTIKKLIRHGSRCSVRARNGCGICKQAWSILLKHAQICADSACRIPHCMDMKQRIKVTASSSGNKHKATTSQQ</sequence>
<comment type="subcellular location">
    <subcellularLocation>
        <location evidence="2">Nucleus</location>
    </subcellularLocation>
</comment>
<dbReference type="GO" id="GO:0000123">
    <property type="term" value="C:histone acetyltransferase complex"/>
    <property type="evidence" value="ECO:0007669"/>
    <property type="project" value="TreeGrafter"/>
</dbReference>
<accession>A0A2U1Q3I6</accession>
<dbReference type="InterPro" id="IPR000197">
    <property type="entry name" value="Znf_TAZ"/>
</dbReference>
<dbReference type="SUPFAM" id="SSF57903">
    <property type="entry name" value="FYVE/PHD zinc finger"/>
    <property type="match status" value="1"/>
</dbReference>
<evidence type="ECO:0000256" key="8">
    <source>
        <dbReference type="ARBA" id="ARBA00022853"/>
    </source>
</evidence>
<evidence type="ECO:0000259" key="20">
    <source>
        <dbReference type="PROSITE" id="PS51727"/>
    </source>
</evidence>
<evidence type="ECO:0000259" key="17">
    <source>
        <dbReference type="PROSITE" id="PS50016"/>
    </source>
</evidence>
<keyword evidence="5" id="KW-0479">Metal-binding</keyword>
<feature type="domain" description="PHD-type" evidence="17">
    <location>
        <begin position="707"/>
        <end position="789"/>
    </location>
</feature>
<dbReference type="SMART" id="SM01250">
    <property type="entry name" value="KAT11"/>
    <property type="match status" value="1"/>
</dbReference>
<keyword evidence="13" id="KW-0012">Acyltransferase</keyword>
<dbReference type="Pfam" id="PF00628">
    <property type="entry name" value="PHD"/>
    <property type="match status" value="1"/>
</dbReference>
<dbReference type="PANTHER" id="PTHR13808:SF60">
    <property type="entry name" value="HISTONE ACETYLTRANSFERASE"/>
    <property type="match status" value="1"/>
</dbReference>
<comment type="caution">
    <text evidence="21">The sequence shown here is derived from an EMBL/GenBank/DDBJ whole genome shotgun (WGS) entry which is preliminary data.</text>
</comment>
<protein>
    <recommendedName>
        <fullName evidence="3">histone acetyltransferase</fullName>
        <ecNumber evidence="3">2.3.1.48</ecNumber>
    </recommendedName>
</protein>
<proteinExistence type="predicted"/>
<evidence type="ECO:0000256" key="7">
    <source>
        <dbReference type="ARBA" id="ARBA00022833"/>
    </source>
</evidence>
<feature type="region of interest" description="Disordered" evidence="16">
    <location>
        <begin position="402"/>
        <end position="427"/>
    </location>
</feature>
<evidence type="ECO:0000256" key="14">
    <source>
        <dbReference type="ARBA" id="ARBA00048017"/>
    </source>
</evidence>
<dbReference type="GO" id="GO:0008270">
    <property type="term" value="F:zinc ion binding"/>
    <property type="evidence" value="ECO:0007669"/>
    <property type="project" value="UniProtKB-KW"/>
</dbReference>
<evidence type="ECO:0000256" key="3">
    <source>
        <dbReference type="ARBA" id="ARBA00013184"/>
    </source>
</evidence>
<dbReference type="GO" id="GO:0004402">
    <property type="term" value="F:histone acetyltransferase activity"/>
    <property type="evidence" value="ECO:0007669"/>
    <property type="project" value="InterPro"/>
</dbReference>
<feature type="domain" description="CBP/p300-type HAT" evidence="20">
    <location>
        <begin position="801"/>
        <end position="1236"/>
    </location>
</feature>
<gene>
    <name evidence="21" type="ORF">CTI12_AA075040</name>
</gene>
<dbReference type="SUPFAM" id="SSF57850">
    <property type="entry name" value="RING/U-box"/>
    <property type="match status" value="2"/>
</dbReference>
<keyword evidence="22" id="KW-1185">Reference proteome</keyword>
<dbReference type="InterPro" id="IPR035898">
    <property type="entry name" value="TAZ_dom_sf"/>
</dbReference>
<feature type="compositionally biased region" description="Polar residues" evidence="16">
    <location>
        <begin position="406"/>
        <end position="417"/>
    </location>
</feature>
<dbReference type="EMBL" id="PKPP01000458">
    <property type="protein sequence ID" value="PWA92522.1"/>
    <property type="molecule type" value="Genomic_DNA"/>
</dbReference>
<evidence type="ECO:0000256" key="5">
    <source>
        <dbReference type="ARBA" id="ARBA00022723"/>
    </source>
</evidence>
<keyword evidence="9" id="KW-0805">Transcription regulation</keyword>
<evidence type="ECO:0000256" key="1">
    <source>
        <dbReference type="ARBA" id="ARBA00002581"/>
    </source>
</evidence>
<dbReference type="GO" id="GO:0005667">
    <property type="term" value="C:transcription regulator complex"/>
    <property type="evidence" value="ECO:0007669"/>
    <property type="project" value="TreeGrafter"/>
</dbReference>
<dbReference type="Gene3D" id="3.30.60.90">
    <property type="match status" value="1"/>
</dbReference>
<dbReference type="InterPro" id="IPR001965">
    <property type="entry name" value="Znf_PHD"/>
</dbReference>
<keyword evidence="10" id="KW-0010">Activator</keyword>
<name>A0A2U1Q3I6_ARTAN</name>
<dbReference type="PANTHER" id="PTHR13808">
    <property type="entry name" value="CBP/P300-RELATED"/>
    <property type="match status" value="1"/>
</dbReference>
<dbReference type="Pfam" id="PF02135">
    <property type="entry name" value="zf-TAZ"/>
    <property type="match status" value="1"/>
</dbReference>
<evidence type="ECO:0000256" key="13">
    <source>
        <dbReference type="ARBA" id="ARBA00023315"/>
    </source>
</evidence>
<evidence type="ECO:0000256" key="11">
    <source>
        <dbReference type="ARBA" id="ARBA00023163"/>
    </source>
</evidence>
<feature type="domain" description="ZZ-type" evidence="19">
    <location>
        <begin position="1189"/>
        <end position="1246"/>
    </location>
</feature>
<evidence type="ECO:0000256" key="4">
    <source>
        <dbReference type="ARBA" id="ARBA00022679"/>
    </source>
</evidence>